<name>A0A2N9I2M3_FAGSY</name>
<dbReference type="AlphaFoldDB" id="A0A2N9I2M3"/>
<proteinExistence type="predicted"/>
<dbReference type="EMBL" id="OIVN01004657">
    <property type="protein sequence ID" value="SPD18585.1"/>
    <property type="molecule type" value="Genomic_DNA"/>
</dbReference>
<gene>
    <name evidence="1" type="ORF">FSB_LOCUS46467</name>
</gene>
<evidence type="ECO:0000313" key="1">
    <source>
        <dbReference type="EMBL" id="SPD18585.1"/>
    </source>
</evidence>
<accession>A0A2N9I2M3</accession>
<organism evidence="1">
    <name type="scientific">Fagus sylvatica</name>
    <name type="common">Beechnut</name>
    <dbReference type="NCBI Taxonomy" id="28930"/>
    <lineage>
        <taxon>Eukaryota</taxon>
        <taxon>Viridiplantae</taxon>
        <taxon>Streptophyta</taxon>
        <taxon>Embryophyta</taxon>
        <taxon>Tracheophyta</taxon>
        <taxon>Spermatophyta</taxon>
        <taxon>Magnoliopsida</taxon>
        <taxon>eudicotyledons</taxon>
        <taxon>Gunneridae</taxon>
        <taxon>Pentapetalae</taxon>
        <taxon>rosids</taxon>
        <taxon>fabids</taxon>
        <taxon>Fagales</taxon>
        <taxon>Fagaceae</taxon>
        <taxon>Fagus</taxon>
    </lineage>
</organism>
<reference evidence="1" key="1">
    <citation type="submission" date="2018-02" db="EMBL/GenBank/DDBJ databases">
        <authorList>
            <person name="Cohen D.B."/>
            <person name="Kent A.D."/>
        </authorList>
    </citation>
    <scope>NUCLEOTIDE SEQUENCE</scope>
</reference>
<protein>
    <submittedName>
        <fullName evidence="1">Uncharacterized protein</fullName>
    </submittedName>
</protein>
<sequence length="182" mass="20039">MGQAGYLGKLEKSTFQRYKVCANQSSDGKVMAPESRGVQVVFLHFSGEPRVASRSRSCSLSQGSKLADQLAASWKESTPEGGCSRGKAHQIFSTFSLSSSVFARTVDEALDISFRRSWYRWKACDTFFLKVPDLHEGELGFVRCSPANRGCWSVFHAGGSFFDRDSGLTGEALDDPRVTRCS</sequence>